<dbReference type="Proteomes" id="UP001492380">
    <property type="component" value="Unassembled WGS sequence"/>
</dbReference>
<accession>A0ABR1YBD5</accession>
<evidence type="ECO:0000313" key="3">
    <source>
        <dbReference type="EMBL" id="KAK8223913.1"/>
    </source>
</evidence>
<gene>
    <name evidence="3" type="ORF">HDK90DRAFT_108884</name>
</gene>
<evidence type="ECO:0000313" key="4">
    <source>
        <dbReference type="Proteomes" id="UP001492380"/>
    </source>
</evidence>
<organism evidence="3 4">
    <name type="scientific">Phyllosticta capitalensis</name>
    <dbReference type="NCBI Taxonomy" id="121624"/>
    <lineage>
        <taxon>Eukaryota</taxon>
        <taxon>Fungi</taxon>
        <taxon>Dikarya</taxon>
        <taxon>Ascomycota</taxon>
        <taxon>Pezizomycotina</taxon>
        <taxon>Dothideomycetes</taxon>
        <taxon>Dothideomycetes incertae sedis</taxon>
        <taxon>Botryosphaeriales</taxon>
        <taxon>Phyllostictaceae</taxon>
        <taxon>Phyllosticta</taxon>
    </lineage>
</organism>
<feature type="chain" id="PRO_5046655413" evidence="2">
    <location>
        <begin position="22"/>
        <end position="224"/>
    </location>
</feature>
<evidence type="ECO:0000256" key="2">
    <source>
        <dbReference type="SAM" id="SignalP"/>
    </source>
</evidence>
<dbReference type="EMBL" id="JBBWRZ010000013">
    <property type="protein sequence ID" value="KAK8223913.1"/>
    <property type="molecule type" value="Genomic_DNA"/>
</dbReference>
<feature type="signal peptide" evidence="2">
    <location>
        <begin position="1"/>
        <end position="21"/>
    </location>
</feature>
<protein>
    <submittedName>
        <fullName evidence="3">Uncharacterized protein</fullName>
    </submittedName>
</protein>
<comment type="caution">
    <text evidence="3">The sequence shown here is derived from an EMBL/GenBank/DDBJ whole genome shotgun (WGS) entry which is preliminary data.</text>
</comment>
<evidence type="ECO:0000256" key="1">
    <source>
        <dbReference type="SAM" id="MobiDB-lite"/>
    </source>
</evidence>
<sequence>MAYHQAHLLMLAGYSSFFVSGLVLPKAEYPHGDEDHDVTMMGPEDEVDPSVVPQELNEPSATQVRSAPCSSPNTSKTASLPAAINGKFSESFAQGLPLTLAPVEKRRKRSLFADQSHVRTISRWLCETQPHCQAAEDRPRQHSMPDISAPVRIPLPLSSPTRRRQKKKTPVLTGDPFDTASRVARDQALLRRRRSRPPSSALHPDHGPQYPRGVNAHARLTRVG</sequence>
<reference evidence="3 4" key="1">
    <citation type="submission" date="2024-04" db="EMBL/GenBank/DDBJ databases">
        <title>Phyllosticta paracitricarpa is synonymous to the EU quarantine fungus P. citricarpa based on phylogenomic analyses.</title>
        <authorList>
            <consortium name="Lawrence Berkeley National Laboratory"/>
            <person name="Van Ingen-Buijs V.A."/>
            <person name="Van Westerhoven A.C."/>
            <person name="Haridas S."/>
            <person name="Skiadas P."/>
            <person name="Martin F."/>
            <person name="Groenewald J.Z."/>
            <person name="Crous P.W."/>
            <person name="Seidl M.F."/>
        </authorList>
    </citation>
    <scope>NUCLEOTIDE SEQUENCE [LARGE SCALE GENOMIC DNA]</scope>
    <source>
        <strain evidence="3 4">CBS 123374</strain>
    </source>
</reference>
<feature type="region of interest" description="Disordered" evidence="1">
    <location>
        <begin position="56"/>
        <end position="78"/>
    </location>
</feature>
<name>A0ABR1YBD5_9PEZI</name>
<keyword evidence="2" id="KW-0732">Signal</keyword>
<feature type="compositionally biased region" description="Polar residues" evidence="1">
    <location>
        <begin position="57"/>
        <end position="78"/>
    </location>
</feature>
<keyword evidence="4" id="KW-1185">Reference proteome</keyword>
<proteinExistence type="predicted"/>
<feature type="region of interest" description="Disordered" evidence="1">
    <location>
        <begin position="135"/>
        <end position="224"/>
    </location>
</feature>